<name>A0ABY2ZC85_9GAMM</name>
<comment type="caution">
    <text evidence="2">The sequence shown here is derived from an EMBL/GenBank/DDBJ whole genome shotgun (WGS) entry which is preliminary data.</text>
</comment>
<sequence length="62" mass="7387">MKKIIRWFYAWVSQSFFGLIPPVVGVVGAILFINVFPDYGLLFALLWFVLIIYISVKYFRFY</sequence>
<evidence type="ECO:0000313" key="3">
    <source>
        <dbReference type="Proteomes" id="UP000315469"/>
    </source>
</evidence>
<feature type="transmembrane region" description="Helical" evidence="1">
    <location>
        <begin position="39"/>
        <end position="59"/>
    </location>
</feature>
<keyword evidence="1" id="KW-0472">Membrane</keyword>
<protein>
    <submittedName>
        <fullName evidence="2">Uncharacterized protein</fullName>
    </submittedName>
</protein>
<dbReference type="EMBL" id="VHJB01000087">
    <property type="protein sequence ID" value="TPV30895.1"/>
    <property type="molecule type" value="Genomic_DNA"/>
</dbReference>
<feature type="transmembrane region" description="Helical" evidence="1">
    <location>
        <begin position="7"/>
        <end position="33"/>
    </location>
</feature>
<keyword evidence="1" id="KW-0812">Transmembrane</keyword>
<keyword evidence="1" id="KW-1133">Transmembrane helix</keyword>
<accession>A0ABY2ZC85</accession>
<keyword evidence="3" id="KW-1185">Reference proteome</keyword>
<proteinExistence type="predicted"/>
<organism evidence="2 3">
    <name type="scientific">Pantoea eucalypti</name>
    <dbReference type="NCBI Taxonomy" id="470933"/>
    <lineage>
        <taxon>Bacteria</taxon>
        <taxon>Pseudomonadati</taxon>
        <taxon>Pseudomonadota</taxon>
        <taxon>Gammaproteobacteria</taxon>
        <taxon>Enterobacterales</taxon>
        <taxon>Erwiniaceae</taxon>
        <taxon>Pantoea</taxon>
    </lineage>
</organism>
<evidence type="ECO:0000313" key="2">
    <source>
        <dbReference type="EMBL" id="TPV30895.1"/>
    </source>
</evidence>
<gene>
    <name evidence="2" type="ORF">FJW02_19665</name>
</gene>
<reference evidence="2 3" key="1">
    <citation type="submission" date="2019-06" db="EMBL/GenBank/DDBJ databases">
        <title>Taxogenomics and systematics of the genus Pantoea.</title>
        <authorList>
            <person name="Tambong J.T."/>
        </authorList>
    </citation>
    <scope>NUCLEOTIDE SEQUENCE [LARGE SCALE GENOMIC DNA]</scope>
    <source>
        <strain evidence="2 3">LMG 24197</strain>
    </source>
</reference>
<dbReference type="Proteomes" id="UP000315469">
    <property type="component" value="Unassembled WGS sequence"/>
</dbReference>
<evidence type="ECO:0000256" key="1">
    <source>
        <dbReference type="SAM" id="Phobius"/>
    </source>
</evidence>